<evidence type="ECO:0000259" key="2">
    <source>
        <dbReference type="Pfam" id="PF15526"/>
    </source>
</evidence>
<feature type="compositionally biased region" description="Low complexity" evidence="1">
    <location>
        <begin position="639"/>
        <end position="667"/>
    </location>
</feature>
<dbReference type="InterPro" id="IPR028908">
    <property type="entry name" value="Tox-PL_dom"/>
</dbReference>
<organism evidence="5 6">
    <name type="scientific">Actinoplanes sandaracinus</name>
    <dbReference type="NCBI Taxonomy" id="3045177"/>
    <lineage>
        <taxon>Bacteria</taxon>
        <taxon>Bacillati</taxon>
        <taxon>Actinomycetota</taxon>
        <taxon>Actinomycetes</taxon>
        <taxon>Micromonosporales</taxon>
        <taxon>Micromonosporaceae</taxon>
        <taxon>Actinoplanes</taxon>
    </lineage>
</organism>
<feature type="compositionally biased region" description="Polar residues" evidence="1">
    <location>
        <begin position="448"/>
        <end position="458"/>
    </location>
</feature>
<dbReference type="Pfam" id="PF15644">
    <property type="entry name" value="Gln_amidase"/>
    <property type="match status" value="2"/>
</dbReference>
<feature type="compositionally biased region" description="Low complexity" evidence="1">
    <location>
        <begin position="555"/>
        <end position="586"/>
    </location>
</feature>
<feature type="compositionally biased region" description="Low complexity" evidence="1">
    <location>
        <begin position="401"/>
        <end position="446"/>
    </location>
</feature>
<feature type="compositionally biased region" description="Pro residues" evidence="1">
    <location>
        <begin position="1153"/>
        <end position="1208"/>
    </location>
</feature>
<protein>
    <submittedName>
        <fullName evidence="5">Toxin glutamine deamidase domain-containing protein</fullName>
    </submittedName>
</protein>
<comment type="caution">
    <text evidence="5">The sequence shown here is derived from an EMBL/GenBank/DDBJ whole genome shotgun (WGS) entry which is preliminary data.</text>
</comment>
<dbReference type="Proteomes" id="UP001241758">
    <property type="component" value="Unassembled WGS sequence"/>
</dbReference>
<feature type="compositionally biased region" description="Polar residues" evidence="1">
    <location>
        <begin position="683"/>
        <end position="698"/>
    </location>
</feature>
<feature type="region of interest" description="Disordered" evidence="1">
    <location>
        <begin position="1107"/>
        <end position="1520"/>
    </location>
</feature>
<evidence type="ECO:0000313" key="6">
    <source>
        <dbReference type="Proteomes" id="UP001241758"/>
    </source>
</evidence>
<feature type="compositionally biased region" description="Basic and acidic residues" evidence="1">
    <location>
        <begin position="1496"/>
        <end position="1507"/>
    </location>
</feature>
<feature type="domain" description="Novel toxin 21" evidence="2">
    <location>
        <begin position="1762"/>
        <end position="1826"/>
    </location>
</feature>
<dbReference type="Pfam" id="PF15526">
    <property type="entry name" value="Ntox21"/>
    <property type="match status" value="1"/>
</dbReference>
<feature type="compositionally biased region" description="Low complexity" evidence="1">
    <location>
        <begin position="601"/>
        <end position="623"/>
    </location>
</feature>
<dbReference type="InterPro" id="IPR038181">
    <property type="entry name" value="Ntox21_sf"/>
</dbReference>
<accession>A0ABT6WBF7</accession>
<feature type="compositionally biased region" description="Basic and acidic residues" evidence="1">
    <location>
        <begin position="1470"/>
        <end position="1479"/>
    </location>
</feature>
<dbReference type="EMBL" id="JASCTH010000001">
    <property type="protein sequence ID" value="MDI6097071.1"/>
    <property type="molecule type" value="Genomic_DNA"/>
</dbReference>
<dbReference type="InterPro" id="IPR057746">
    <property type="entry name" value="CpnT-like_N"/>
</dbReference>
<feature type="compositionally biased region" description="Low complexity" evidence="1">
    <location>
        <begin position="526"/>
        <end position="540"/>
    </location>
</feature>
<feature type="domain" description="Tox-PL" evidence="3">
    <location>
        <begin position="1539"/>
        <end position="1663"/>
    </location>
</feature>
<dbReference type="RefSeq" id="WP_282756260.1">
    <property type="nucleotide sequence ID" value="NZ_JASCTH010000001.1"/>
</dbReference>
<feature type="compositionally biased region" description="Pro residues" evidence="1">
    <location>
        <begin position="1217"/>
        <end position="1232"/>
    </location>
</feature>
<name>A0ABT6WBF7_9ACTN</name>
<feature type="region of interest" description="Disordered" evidence="1">
    <location>
        <begin position="1560"/>
        <end position="1581"/>
    </location>
</feature>
<feature type="domain" description="Outer membrane channel protein CpnT-like N-terminal" evidence="4">
    <location>
        <begin position="8"/>
        <end position="166"/>
    </location>
</feature>
<feature type="compositionally biased region" description="Polar residues" evidence="1">
    <location>
        <begin position="1244"/>
        <end position="1254"/>
    </location>
</feature>
<dbReference type="Pfam" id="PF25547">
    <property type="entry name" value="WXG100_2"/>
    <property type="match status" value="1"/>
</dbReference>
<dbReference type="InterPro" id="IPR028190">
    <property type="entry name" value="Ntox21"/>
</dbReference>
<feature type="domain" description="Tox-PL" evidence="3">
    <location>
        <begin position="937"/>
        <end position="1061"/>
    </location>
</feature>
<evidence type="ECO:0000256" key="1">
    <source>
        <dbReference type="SAM" id="MobiDB-lite"/>
    </source>
</evidence>
<dbReference type="Gene3D" id="3.10.380.20">
    <property type="entry name" value="Novel toxin 21 (CdiA), C-terminal domain"/>
    <property type="match status" value="1"/>
</dbReference>
<sequence length="1828" mass="189601">MTILPSPIPHPLDFSPWDLPGWVYEGLEWVVGFDWPEGNEKATWDLADQWYDLVNAMAAPREDAAEAAGRFITAYGGGGTTIDAFIAAWKAVADSDEAPLNALLDFATEMGKVVEECGADIEAAKLEAWIELGIFVVELIGLSITVALTLGAASPAAAGIVAATRMAIQQIFKRLVAQLSRKAMKEALKDAGKRVASDVFTKKGLANLGKQALKEGRSEAREEFLTNLGIQSYQTAVGHTDGINLGDLGMSTLAGAAGGVSAHGASIGAGQKSGLLRGAAAEVFGELGGSAVTGDLPGFEELAKAGTSGAAGAAVGNTRQSFQDMGAGLDGDLSLNGLPSASSSSSNSTSSGTDVRSAFPGLSPGDGSSGGVATSNGGSSDGGSSGNGSSNGSSDGGSAGSGFSNGSSSTSSPVVTSSVSSSADSSSPVSSSPVSSSPVSSTFVSSPAADTSVTTVTPSPAGHVADTASAVTGQSTTPTPSETVQAPSTGTRPTDVTTPAPSGVTLSSVAPPVDAPAHTGANTGGPASSPVSTSVNPSPAGNTAAGSPVAFAPNTGTTGPVGTPSVTVPSVTAPAVGSPSVGSPSPNVSLAGSGPATMSAPGLTSPSTSGVSPTGPSPGVTSPQSLDTGGTRANGPAISTTASPAPTGPAPTSATSPAGTPATASPGRPEVTVPAQPNPVTPGGQTNPPASAPSQPGPTDQRPAPPHQARTDPGRPDQQPLAGTAPIPFTLPPRSPKDNGDELQYFDQYGKNKKLVLDRIRVTTLQDLSQQISDARFKEQRARRNVIKATLTLNFSDRDLFRREVADLQKQEHDASQYRAYLLADPSHYPPGQHALTDPQDFLRANKDVGALSDLPIWSNDQSALTGGGNPPNSRTRRKYQQWGGLREPLRVHQADLERAVPRDQNLVPVRTPDPRAPWLGLMNDGGSAADPTRGVNCLDCSLSFYETYLHGRPTVAAPRTVDTYGVGEIDQHVGEFDGHFRAELATGSGFTEVTPSVAHKSPADAKADIDQAFVRIATTLLQGGHGSTAIIINQWEGGGWHAWNAVNHHGTLLFLDPQSGEYSDATNFTGGGPGQHRTLYGHAGTPHGSNVVTVNALMVDGQGNPMAVPNTPPAPLFSGRTNPPPPPLAYQRQQAMLQQQANHQTAVTTQPSPAPPVTPAPPPAPPINPAPPPAPPINPAPPPGPPVNTQPSPGPHVNPQPPAPGPQVTPLQAQTPVPPAPQPQTPSPSTSPSPSVQQPSTAEPTIQQSTADNGLSEAEPGNDSSARTPESQTSRPADPAPSRPALDLLAVLDPESMNAPRDGDPLAALDPANDVSLAVTTQTPAPQPEASPDTAEMRDAAEQRAREDYRYETARARQDFDDAHRQRLARDLRQQADARRDQVDRLSEALRAADARGDEAAADRYAADRRQAESEAEHLKDRAAAVEQGGSTGDVELTGDDWERVNESSSELAPGPVETGDRSALTGDDGPRPVDTSRRYHQRGGLRPPLLIHQTDLERAMPRDPDGNVTRQADPRDGRWFGLMNDGGPEADPTRSLNCGDTVLSLFDTYMHGRPRVSAPRTFDGYSDGEPTRPTGAEQGVSARIESTTGGRFEGLSDVSGLDPQDARAEMRLAESRIRNHLLGLGHGSFAFITTQDQAGRTHAFAAVNQNGTVLYLDPQTRAVSANVPMHTHSGTGAPSDVVRMDALTVDGQARHRPLTAGYTPLITADPAGDPDPGTGYLPEGYSSSPALKHDPYHPDTVTVRHDRHMELYGPSIQDRAAALGYTTRIPAQRAPFNSHGQVVFSDGRSYITPDVDGHNVSSGWKKFNRKGQRIGTYDAELNYIKE</sequence>
<feature type="compositionally biased region" description="Low complexity" evidence="1">
    <location>
        <begin position="1233"/>
        <end position="1243"/>
    </location>
</feature>
<feature type="region of interest" description="Disordered" evidence="1">
    <location>
        <begin position="1705"/>
        <end position="1738"/>
    </location>
</feature>
<dbReference type="CDD" id="cd20685">
    <property type="entry name" value="CdiA-CT_Ecl_RNase-like"/>
    <property type="match status" value="1"/>
</dbReference>
<evidence type="ECO:0000313" key="5">
    <source>
        <dbReference type="EMBL" id="MDI6097071.1"/>
    </source>
</evidence>
<evidence type="ECO:0000259" key="4">
    <source>
        <dbReference type="Pfam" id="PF25547"/>
    </source>
</evidence>
<feature type="compositionally biased region" description="Polar residues" evidence="1">
    <location>
        <begin position="1263"/>
        <end position="1274"/>
    </location>
</feature>
<feature type="region of interest" description="Disordered" evidence="1">
    <location>
        <begin position="325"/>
        <end position="744"/>
    </location>
</feature>
<keyword evidence="6" id="KW-1185">Reference proteome</keyword>
<reference evidence="5 6" key="1">
    <citation type="submission" date="2023-05" db="EMBL/GenBank/DDBJ databases">
        <title>Actinoplanes sp. NEAU-A12 genome sequencing.</title>
        <authorList>
            <person name="Wang Z.-S."/>
        </authorList>
    </citation>
    <scope>NUCLEOTIDE SEQUENCE [LARGE SCALE GENOMIC DNA]</scope>
    <source>
        <strain evidence="5 6">NEAU-A12</strain>
    </source>
</reference>
<feature type="compositionally biased region" description="Low complexity" evidence="1">
    <location>
        <begin position="334"/>
        <end position="353"/>
    </location>
</feature>
<gene>
    <name evidence="5" type="ORF">QLQ12_00420</name>
</gene>
<feature type="compositionally biased region" description="Basic and acidic residues" evidence="1">
    <location>
        <begin position="1336"/>
        <end position="1425"/>
    </location>
</feature>
<evidence type="ECO:0000259" key="3">
    <source>
        <dbReference type="Pfam" id="PF15644"/>
    </source>
</evidence>
<feature type="compositionally biased region" description="Low complexity" evidence="1">
    <location>
        <begin position="1130"/>
        <end position="1145"/>
    </location>
</feature>
<feature type="compositionally biased region" description="Polar residues" evidence="1">
    <location>
        <begin position="469"/>
        <end position="508"/>
    </location>
</feature>
<proteinExistence type="predicted"/>